<accession>A0A4C1ZX60</accession>
<dbReference type="Proteomes" id="UP000299102">
    <property type="component" value="Unassembled WGS sequence"/>
</dbReference>
<dbReference type="AlphaFoldDB" id="A0A4C1ZX60"/>
<keyword evidence="2" id="KW-1185">Reference proteome</keyword>
<dbReference type="EMBL" id="BGZK01002189">
    <property type="protein sequence ID" value="GBP91624.1"/>
    <property type="molecule type" value="Genomic_DNA"/>
</dbReference>
<protein>
    <submittedName>
        <fullName evidence="1">Uncharacterized protein</fullName>
    </submittedName>
</protein>
<comment type="caution">
    <text evidence="1">The sequence shown here is derived from an EMBL/GenBank/DDBJ whole genome shotgun (WGS) entry which is preliminary data.</text>
</comment>
<name>A0A4C1ZX60_EUMVA</name>
<sequence>MNNANNMTAQKCAARPQNSTELDCGCSQYLKSPLKTDFRSTYRSSGKTRFLNLVLEPALSIDEPALPANESILKFSFPVNLPLVKPISLVDTPFSPVSESAH</sequence>
<evidence type="ECO:0000313" key="1">
    <source>
        <dbReference type="EMBL" id="GBP91624.1"/>
    </source>
</evidence>
<proteinExistence type="predicted"/>
<gene>
    <name evidence="1" type="ORF">EVAR_54535_1</name>
</gene>
<organism evidence="1 2">
    <name type="scientific">Eumeta variegata</name>
    <name type="common">Bagworm moth</name>
    <name type="synonym">Eumeta japonica</name>
    <dbReference type="NCBI Taxonomy" id="151549"/>
    <lineage>
        <taxon>Eukaryota</taxon>
        <taxon>Metazoa</taxon>
        <taxon>Ecdysozoa</taxon>
        <taxon>Arthropoda</taxon>
        <taxon>Hexapoda</taxon>
        <taxon>Insecta</taxon>
        <taxon>Pterygota</taxon>
        <taxon>Neoptera</taxon>
        <taxon>Endopterygota</taxon>
        <taxon>Lepidoptera</taxon>
        <taxon>Glossata</taxon>
        <taxon>Ditrysia</taxon>
        <taxon>Tineoidea</taxon>
        <taxon>Psychidae</taxon>
        <taxon>Oiketicinae</taxon>
        <taxon>Eumeta</taxon>
    </lineage>
</organism>
<reference evidence="1 2" key="1">
    <citation type="journal article" date="2019" name="Commun. Biol.">
        <title>The bagworm genome reveals a unique fibroin gene that provides high tensile strength.</title>
        <authorList>
            <person name="Kono N."/>
            <person name="Nakamura H."/>
            <person name="Ohtoshi R."/>
            <person name="Tomita M."/>
            <person name="Numata K."/>
            <person name="Arakawa K."/>
        </authorList>
    </citation>
    <scope>NUCLEOTIDE SEQUENCE [LARGE SCALE GENOMIC DNA]</scope>
</reference>
<evidence type="ECO:0000313" key="2">
    <source>
        <dbReference type="Proteomes" id="UP000299102"/>
    </source>
</evidence>